<dbReference type="AlphaFoldDB" id="A0A414PSZ5"/>
<feature type="transmembrane region" description="Helical" evidence="1">
    <location>
        <begin position="42"/>
        <end position="66"/>
    </location>
</feature>
<accession>A0A414PSZ5</accession>
<dbReference type="RefSeq" id="WP_005886175.1">
    <property type="nucleotide sequence ID" value="NZ_CABMMQ010000006.1"/>
</dbReference>
<organism evidence="2 3">
    <name type="scientific">Fusobacterium mortiferum</name>
    <dbReference type="NCBI Taxonomy" id="850"/>
    <lineage>
        <taxon>Bacteria</taxon>
        <taxon>Fusobacteriati</taxon>
        <taxon>Fusobacteriota</taxon>
        <taxon>Fusobacteriia</taxon>
        <taxon>Fusobacteriales</taxon>
        <taxon>Fusobacteriaceae</taxon>
        <taxon>Fusobacterium</taxon>
    </lineage>
</organism>
<feature type="transmembrane region" description="Helical" evidence="1">
    <location>
        <begin position="136"/>
        <end position="161"/>
    </location>
</feature>
<feature type="transmembrane region" description="Helical" evidence="1">
    <location>
        <begin position="78"/>
        <end position="99"/>
    </location>
</feature>
<protein>
    <recommendedName>
        <fullName evidence="4">DUF340 domain-containing protein</fullName>
    </recommendedName>
</protein>
<evidence type="ECO:0000313" key="3">
    <source>
        <dbReference type="Proteomes" id="UP000284676"/>
    </source>
</evidence>
<reference evidence="2 3" key="1">
    <citation type="submission" date="2018-08" db="EMBL/GenBank/DDBJ databases">
        <title>A genome reference for cultivated species of the human gut microbiota.</title>
        <authorList>
            <person name="Zou Y."/>
            <person name="Xue W."/>
            <person name="Luo G."/>
        </authorList>
    </citation>
    <scope>NUCLEOTIDE SEQUENCE [LARGE SCALE GENOMIC DNA]</scope>
    <source>
        <strain evidence="2 3">AM25-1</strain>
    </source>
</reference>
<keyword evidence="1" id="KW-0472">Membrane</keyword>
<dbReference type="GeneID" id="62762358"/>
<keyword evidence="1" id="KW-1133">Transmembrane helix</keyword>
<sequence length="164" mass="18394">MTKKLFENYFIKNLSILTLSLSLILFTQWIKVLKYGDKGPQITIYTFLGLFCLGLFAIIGIILQRVMQKAPIKFIRDFPILGWVSITSLFFCMISTEVIKAINSVDFLSITTPILTYAGISVANKLETLRSLSWKVAITGIFVFIGTYLGSATLAQFGLFLSNK</sequence>
<proteinExistence type="predicted"/>
<evidence type="ECO:0000256" key="1">
    <source>
        <dbReference type="SAM" id="Phobius"/>
    </source>
</evidence>
<evidence type="ECO:0008006" key="4">
    <source>
        <dbReference type="Google" id="ProtNLM"/>
    </source>
</evidence>
<dbReference type="Proteomes" id="UP000284676">
    <property type="component" value="Unassembled WGS sequence"/>
</dbReference>
<dbReference type="EMBL" id="QRHL01000013">
    <property type="protein sequence ID" value="RHF71689.1"/>
    <property type="molecule type" value="Genomic_DNA"/>
</dbReference>
<evidence type="ECO:0000313" key="2">
    <source>
        <dbReference type="EMBL" id="RHF71689.1"/>
    </source>
</evidence>
<comment type="caution">
    <text evidence="2">The sequence shown here is derived from an EMBL/GenBank/DDBJ whole genome shotgun (WGS) entry which is preliminary data.</text>
</comment>
<gene>
    <name evidence="2" type="ORF">DW663_08240</name>
</gene>
<name>A0A414PSZ5_FUSMR</name>
<feature type="transmembrane region" description="Helical" evidence="1">
    <location>
        <begin position="9"/>
        <end position="30"/>
    </location>
</feature>
<keyword evidence="1" id="KW-0812">Transmembrane</keyword>